<evidence type="ECO:0000313" key="2">
    <source>
        <dbReference type="Proteomes" id="UP000267585"/>
    </source>
</evidence>
<dbReference type="AlphaFoldDB" id="A0A3S0AWV6"/>
<gene>
    <name evidence="1" type="ORF">EHW67_18305</name>
</gene>
<protein>
    <submittedName>
        <fullName evidence="1">DUF4202 domain-containing protein</fullName>
    </submittedName>
</protein>
<dbReference type="PANTHER" id="PTHR41729:SF1">
    <property type="entry name" value="GLUTAMYL-TRNA SYNTHETASE"/>
    <property type="match status" value="1"/>
</dbReference>
<organism evidence="1 2">
    <name type="scientific">Arenibacter aquaticus</name>
    <dbReference type="NCBI Taxonomy" id="2489054"/>
    <lineage>
        <taxon>Bacteria</taxon>
        <taxon>Pseudomonadati</taxon>
        <taxon>Bacteroidota</taxon>
        <taxon>Flavobacteriia</taxon>
        <taxon>Flavobacteriales</taxon>
        <taxon>Flavobacteriaceae</taxon>
        <taxon>Arenibacter</taxon>
    </lineage>
</organism>
<reference evidence="1 2" key="1">
    <citation type="submission" date="2018-11" db="EMBL/GenBank/DDBJ databases">
        <title>Arenibacter aquaticus sp.nov., a marine bacterium isolated from surface seawater in the South China Sea.</title>
        <authorList>
            <person name="Guo J."/>
            <person name="Sun J."/>
        </authorList>
    </citation>
    <scope>NUCLEOTIDE SEQUENCE [LARGE SCALE GENOMIC DNA]</scope>
    <source>
        <strain evidence="1 2">GUO666</strain>
    </source>
</reference>
<dbReference type="PANTHER" id="PTHR41729">
    <property type="entry name" value="GLUTAMYL-TRNA SYNTHETASE"/>
    <property type="match status" value="1"/>
</dbReference>
<dbReference type="EMBL" id="RQPJ01000021">
    <property type="protein sequence ID" value="RTE52145.1"/>
    <property type="molecule type" value="Genomic_DNA"/>
</dbReference>
<dbReference type="InterPro" id="IPR025255">
    <property type="entry name" value="DUF4202"/>
</dbReference>
<name>A0A3S0AWV6_9FLAO</name>
<proteinExistence type="predicted"/>
<dbReference type="RefSeq" id="WP_126163830.1">
    <property type="nucleotide sequence ID" value="NZ_RQPJ01000021.1"/>
</dbReference>
<comment type="caution">
    <text evidence="1">The sequence shown here is derived from an EMBL/GenBank/DDBJ whole genome shotgun (WGS) entry which is preliminary data.</text>
</comment>
<sequence length="196" mass="23075">MATDKLKNAYRLFDAANEEDPNVEVWEGKEYPKELLYAIRMTKKLNTFAPEASEALQLTARCQHIRRWEIPRESYEMNRAGYLKWRQDLKKFHARIAGDILKEVGYSQDMIDQVAFLLEKKQLKKNSETQTLEDVICLVFLEFYFEPFSHKYPEEKLLDILQKTWRKMSEKGHKAALELPLSKDSLELIGKALKNS</sequence>
<dbReference type="Proteomes" id="UP000267585">
    <property type="component" value="Unassembled WGS sequence"/>
</dbReference>
<evidence type="ECO:0000313" key="1">
    <source>
        <dbReference type="EMBL" id="RTE52145.1"/>
    </source>
</evidence>
<dbReference type="OrthoDB" id="9799165at2"/>
<keyword evidence="2" id="KW-1185">Reference proteome</keyword>
<accession>A0A3S0AWV6</accession>
<dbReference type="Pfam" id="PF13875">
    <property type="entry name" value="DUF4202"/>
    <property type="match status" value="1"/>
</dbReference>